<dbReference type="GO" id="GO:0006950">
    <property type="term" value="P:response to stress"/>
    <property type="evidence" value="ECO:0007669"/>
    <property type="project" value="UniProtKB-ARBA"/>
</dbReference>
<comment type="caution">
    <text evidence="5">The sequence shown here is derived from an EMBL/GenBank/DDBJ whole genome shotgun (WGS) entry which is preliminary data.</text>
</comment>
<dbReference type="Gene3D" id="3.30.420.40">
    <property type="match status" value="2"/>
</dbReference>
<keyword evidence="6" id="KW-1185">Reference proteome</keyword>
<dbReference type="InterPro" id="IPR018181">
    <property type="entry name" value="Heat_shock_70_CS"/>
</dbReference>
<dbReference type="SUPFAM" id="SSF53067">
    <property type="entry name" value="Actin-like ATPase domain"/>
    <property type="match status" value="2"/>
</dbReference>
<evidence type="ECO:0000256" key="1">
    <source>
        <dbReference type="ARBA" id="ARBA00007381"/>
    </source>
</evidence>
<evidence type="ECO:0000313" key="6">
    <source>
        <dbReference type="Proteomes" id="UP000192578"/>
    </source>
</evidence>
<keyword evidence="5" id="KW-0346">Stress response</keyword>
<dbReference type="FunFam" id="3.30.420.40:FF:000004">
    <property type="entry name" value="Molecular chaperone DnaK"/>
    <property type="match status" value="1"/>
</dbReference>
<dbReference type="GO" id="GO:0140662">
    <property type="term" value="F:ATP-dependent protein folding chaperone"/>
    <property type="evidence" value="ECO:0007669"/>
    <property type="project" value="InterPro"/>
</dbReference>
<dbReference type="Gene3D" id="2.60.34.10">
    <property type="entry name" value="Substrate Binding Domain Of DNAk, Chain A, domain 1"/>
    <property type="match status" value="1"/>
</dbReference>
<sequence length="641" mass="70310">MAAPAIGIAFGTAYSCVAVFQHGKVDVIANEQGHRITPSCVAFTEDEKLVGDAAKSQITMNPENTIFDMKRLIGRKFADPDFQEDMRHWPFTVLEGDDGVPLVQATLKGVVQSLRPEEICGMVIEEVKRTAEAYLGKIVTEAVIAVPAYFTDVQRQVVRDAGTYAGLKILRVMNEPTAAAMAYGLDKKTEAARNSLIFNLGGSSLDVALLSIEDGIFEVKAVAGDLHLGGEDFDNRLVHFFVQEFEKKHKRDLSRNPRAVRRLRNACELAKRSLSILNQASVEIDSLFEGIDFFTKIIRARLEELCGDLFRTTMVAVEKTLRDAGVEKLAVDDVILAGGSSRIPGIQKLIQEYFDGKELMQSINVDEVVAYGAALQAAVLTGDREGNGDELLSDDMTLLSVGIETAGGLLTPVIDRHVKFPAKGSHMVTTNVDGQTKVVIGVFEGERAMSTDNRFLGKLELSGLEPAPRGAVQVEVVFEISDKLELTVTATEKVSGRSEACTIPLDLQRFEKGELQKMIREADESFESDEVKRDVVERRNALLSFISNVRLVLDEPVFSEKVDDSDRTALTEKCSEAGQWLLDNLESDKIDIEEKQRELGDAFSAVIEKVYTDADQEAFSGLLTVFNSSANVSTKKGKAVA</sequence>
<accession>A0A1W0XE73</accession>
<dbReference type="PANTHER" id="PTHR19375">
    <property type="entry name" value="HEAT SHOCK PROTEIN 70KDA"/>
    <property type="match status" value="1"/>
</dbReference>
<name>A0A1W0XE73_HYPEX</name>
<dbReference type="SUPFAM" id="SSF100920">
    <property type="entry name" value="Heat shock protein 70kD (HSP70), peptide-binding domain"/>
    <property type="match status" value="1"/>
</dbReference>
<comment type="similarity">
    <text evidence="1 4">Belongs to the heat shock protein 70 family.</text>
</comment>
<organism evidence="5 6">
    <name type="scientific">Hypsibius exemplaris</name>
    <name type="common">Freshwater tardigrade</name>
    <dbReference type="NCBI Taxonomy" id="2072580"/>
    <lineage>
        <taxon>Eukaryota</taxon>
        <taxon>Metazoa</taxon>
        <taxon>Ecdysozoa</taxon>
        <taxon>Tardigrada</taxon>
        <taxon>Eutardigrada</taxon>
        <taxon>Parachela</taxon>
        <taxon>Hypsibioidea</taxon>
        <taxon>Hypsibiidae</taxon>
        <taxon>Hypsibius</taxon>
    </lineage>
</organism>
<dbReference type="Proteomes" id="UP000192578">
    <property type="component" value="Unassembled WGS sequence"/>
</dbReference>
<keyword evidence="3 4" id="KW-0067">ATP-binding</keyword>
<keyword evidence="2 4" id="KW-0547">Nucleotide-binding</keyword>
<dbReference type="InterPro" id="IPR029047">
    <property type="entry name" value="HSP70_peptide-bd_sf"/>
</dbReference>
<dbReference type="FunFam" id="3.90.640.10:FF:000134">
    <property type="entry name" value="Heat shock cognate 71 kDa protein"/>
    <property type="match status" value="1"/>
</dbReference>
<dbReference type="PRINTS" id="PR00301">
    <property type="entry name" value="HEATSHOCK70"/>
</dbReference>
<evidence type="ECO:0000256" key="4">
    <source>
        <dbReference type="RuleBase" id="RU003322"/>
    </source>
</evidence>
<dbReference type="SUPFAM" id="SSF100934">
    <property type="entry name" value="Heat shock protein 70kD (HSP70), C-terminal subdomain"/>
    <property type="match status" value="1"/>
</dbReference>
<dbReference type="FunFam" id="3.30.30.30:FF:000001">
    <property type="entry name" value="heat shock 70 kDa protein-like"/>
    <property type="match status" value="1"/>
</dbReference>
<dbReference type="PROSITE" id="PS01036">
    <property type="entry name" value="HSP70_3"/>
    <property type="match status" value="1"/>
</dbReference>
<proteinExistence type="inferred from homology"/>
<dbReference type="OrthoDB" id="10262720at2759"/>
<dbReference type="GO" id="GO:0005524">
    <property type="term" value="F:ATP binding"/>
    <property type="evidence" value="ECO:0007669"/>
    <property type="project" value="UniProtKB-KW"/>
</dbReference>
<dbReference type="Pfam" id="PF00012">
    <property type="entry name" value="HSP70"/>
    <property type="match status" value="1"/>
</dbReference>
<gene>
    <name evidence="5" type="ORF">BV898_00695</name>
</gene>
<reference evidence="6" key="1">
    <citation type="submission" date="2017-01" db="EMBL/GenBank/DDBJ databases">
        <title>Comparative genomics of anhydrobiosis in the tardigrade Hypsibius dujardini.</title>
        <authorList>
            <person name="Yoshida Y."/>
            <person name="Koutsovoulos G."/>
            <person name="Laetsch D."/>
            <person name="Stevens L."/>
            <person name="Kumar S."/>
            <person name="Horikawa D."/>
            <person name="Ishino K."/>
            <person name="Komine S."/>
            <person name="Tomita M."/>
            <person name="Blaxter M."/>
            <person name="Arakawa K."/>
        </authorList>
    </citation>
    <scope>NUCLEOTIDE SEQUENCE [LARGE SCALE GENOMIC DNA]</scope>
    <source>
        <strain evidence="6">Z151</strain>
    </source>
</reference>
<dbReference type="Gene3D" id="3.30.30.30">
    <property type="match status" value="1"/>
</dbReference>
<dbReference type="Gene3D" id="3.90.640.10">
    <property type="entry name" value="Actin, Chain A, domain 4"/>
    <property type="match status" value="1"/>
</dbReference>
<dbReference type="Gene3D" id="1.20.1270.10">
    <property type="match status" value="1"/>
</dbReference>
<evidence type="ECO:0000313" key="5">
    <source>
        <dbReference type="EMBL" id="OQV25769.1"/>
    </source>
</evidence>
<protein>
    <submittedName>
        <fullName evidence="5">Heat shock 70 kDa protein cognate 4</fullName>
    </submittedName>
</protein>
<dbReference type="InterPro" id="IPR013126">
    <property type="entry name" value="Hsp_70_fam"/>
</dbReference>
<evidence type="ECO:0000256" key="2">
    <source>
        <dbReference type="ARBA" id="ARBA00022741"/>
    </source>
</evidence>
<dbReference type="EMBL" id="MTYJ01000002">
    <property type="protein sequence ID" value="OQV25769.1"/>
    <property type="molecule type" value="Genomic_DNA"/>
</dbReference>
<dbReference type="AlphaFoldDB" id="A0A1W0XE73"/>
<dbReference type="InterPro" id="IPR043129">
    <property type="entry name" value="ATPase_NBD"/>
</dbReference>
<evidence type="ECO:0000256" key="3">
    <source>
        <dbReference type="ARBA" id="ARBA00022840"/>
    </source>
</evidence>
<dbReference type="InterPro" id="IPR029048">
    <property type="entry name" value="HSP70_C_sf"/>
</dbReference>